<name>A0ABT6HEW4_9ACTN</name>
<protein>
    <submittedName>
        <fullName evidence="1">Uncharacterized protein</fullName>
    </submittedName>
</protein>
<evidence type="ECO:0000313" key="1">
    <source>
        <dbReference type="EMBL" id="MDH2387300.1"/>
    </source>
</evidence>
<accession>A0ABT6HEW4</accession>
<sequence length="111" mass="11621">MTASSEPAACDACGSHRAPMTVVTTDATGHVVHRQICTGCARDLPPVRMCVRCQAFTTAPVLVSEVHAGSGPGFNVYACAPCAPLCPTPPDAAELLEVGFRERADEGKRPR</sequence>
<reference evidence="1 2" key="1">
    <citation type="submission" date="2023-04" db="EMBL/GenBank/DDBJ databases">
        <title>Streptomyces chengmaiensis sp. nov. isolated from the stem of mangrove plant in Hainan.</title>
        <authorList>
            <person name="Huang X."/>
            <person name="Zhou S."/>
            <person name="Chu X."/>
            <person name="Xie Y."/>
            <person name="Lin Y."/>
        </authorList>
    </citation>
    <scope>NUCLEOTIDE SEQUENCE [LARGE SCALE GENOMIC DNA]</scope>
    <source>
        <strain evidence="1 2">HNM0663</strain>
    </source>
</reference>
<organism evidence="1 2">
    <name type="scientific">Streptomyces chengmaiensis</name>
    <dbReference type="NCBI Taxonomy" id="3040919"/>
    <lineage>
        <taxon>Bacteria</taxon>
        <taxon>Bacillati</taxon>
        <taxon>Actinomycetota</taxon>
        <taxon>Actinomycetes</taxon>
        <taxon>Kitasatosporales</taxon>
        <taxon>Streptomycetaceae</taxon>
        <taxon>Streptomyces</taxon>
    </lineage>
</organism>
<evidence type="ECO:0000313" key="2">
    <source>
        <dbReference type="Proteomes" id="UP001223144"/>
    </source>
</evidence>
<keyword evidence="2" id="KW-1185">Reference proteome</keyword>
<gene>
    <name evidence="1" type="ORF">QCN29_00555</name>
</gene>
<dbReference type="EMBL" id="JARWBG010000001">
    <property type="protein sequence ID" value="MDH2387300.1"/>
    <property type="molecule type" value="Genomic_DNA"/>
</dbReference>
<comment type="caution">
    <text evidence="1">The sequence shown here is derived from an EMBL/GenBank/DDBJ whole genome shotgun (WGS) entry which is preliminary data.</text>
</comment>
<proteinExistence type="predicted"/>
<dbReference type="Proteomes" id="UP001223144">
    <property type="component" value="Unassembled WGS sequence"/>
</dbReference>
<dbReference type="RefSeq" id="WP_279925432.1">
    <property type="nucleotide sequence ID" value="NZ_JARWBG010000001.1"/>
</dbReference>